<dbReference type="AlphaFoldDB" id="A0AA46DF17"/>
<dbReference type="Gene3D" id="3.10.310.50">
    <property type="match status" value="1"/>
</dbReference>
<name>A0AA46DF17_9BURK</name>
<evidence type="ECO:0000256" key="1">
    <source>
        <dbReference type="SAM" id="Phobius"/>
    </source>
</evidence>
<evidence type="ECO:0000313" key="4">
    <source>
        <dbReference type="Proteomes" id="UP000294772"/>
    </source>
</evidence>
<evidence type="ECO:0000313" key="3">
    <source>
        <dbReference type="EMBL" id="TCP07509.1"/>
    </source>
</evidence>
<dbReference type="Pfam" id="PF04536">
    <property type="entry name" value="TPM_phosphatase"/>
    <property type="match status" value="1"/>
</dbReference>
<evidence type="ECO:0000259" key="2">
    <source>
        <dbReference type="Pfam" id="PF04536"/>
    </source>
</evidence>
<keyword evidence="1" id="KW-0472">Membrane</keyword>
<dbReference type="Proteomes" id="UP000294772">
    <property type="component" value="Unassembled WGS sequence"/>
</dbReference>
<feature type="transmembrane region" description="Helical" evidence="1">
    <location>
        <begin position="189"/>
        <end position="208"/>
    </location>
</feature>
<feature type="transmembrane region" description="Helical" evidence="1">
    <location>
        <begin position="220"/>
        <end position="253"/>
    </location>
</feature>
<dbReference type="PANTHER" id="PTHR30373:SF2">
    <property type="entry name" value="UPF0603 PROTEIN YGCG"/>
    <property type="match status" value="1"/>
</dbReference>
<gene>
    <name evidence="3" type="ORF">EV676_10464</name>
</gene>
<dbReference type="PANTHER" id="PTHR30373">
    <property type="entry name" value="UPF0603 PROTEIN YGCG"/>
    <property type="match status" value="1"/>
</dbReference>
<comment type="caution">
    <text evidence="3">The sequence shown here is derived from an EMBL/GenBank/DDBJ whole genome shotgun (WGS) entry which is preliminary data.</text>
</comment>
<dbReference type="EMBL" id="SLXF01000004">
    <property type="protein sequence ID" value="TCP07509.1"/>
    <property type="molecule type" value="Genomic_DNA"/>
</dbReference>
<organism evidence="3 4">
    <name type="scientific">Caldimonas thermodepolymerans</name>
    <dbReference type="NCBI Taxonomy" id="215580"/>
    <lineage>
        <taxon>Bacteria</taxon>
        <taxon>Pseudomonadati</taxon>
        <taxon>Pseudomonadota</taxon>
        <taxon>Betaproteobacteria</taxon>
        <taxon>Burkholderiales</taxon>
        <taxon>Sphaerotilaceae</taxon>
        <taxon>Caldimonas</taxon>
    </lineage>
</organism>
<keyword evidence="1" id="KW-1133">Transmembrane helix</keyword>
<accession>A0AA46DF17</accession>
<proteinExistence type="predicted"/>
<dbReference type="InterPro" id="IPR007621">
    <property type="entry name" value="TPM_dom"/>
</dbReference>
<reference evidence="3 4" key="1">
    <citation type="submission" date="2019-03" db="EMBL/GenBank/DDBJ databases">
        <title>Genomic Encyclopedia of Type Strains, Phase IV (KMG-IV): sequencing the most valuable type-strain genomes for metagenomic binning, comparative biology and taxonomic classification.</title>
        <authorList>
            <person name="Goeker M."/>
        </authorList>
    </citation>
    <scope>NUCLEOTIDE SEQUENCE [LARGE SCALE GENOMIC DNA]</scope>
    <source>
        <strain evidence="3 4">DSM 15264</strain>
    </source>
</reference>
<protein>
    <recommendedName>
        <fullName evidence="2">TPM domain-containing protein</fullName>
    </recommendedName>
</protein>
<sequence>MKGVLRALWGRLLPALGLALWLGTAGAQDVLPVPELTARVIDQTGTLSQADRARLEAQLEAVETTHGSQIVVLMVPTTQPEDIAAYAWRVADTWKIGRKEVGDGVLLVIAKNDRRIRIEVARALEGAIPDLAARRIIDRAMTPAFRRDDFAGGISTAIDQLAALIAGEGLPEPGKRGARGDDGIQVEDLVVLLFVGTPIIGTMLTGIFGRRLGAVATGGALGALGWFSTASLAFGLVTAVLVVILVLVLGIGVRPRPGQGLGTRHRTPIIWGGSGGGGFGGGFGGGGGGFSSGGGGGFGGGGASGGW</sequence>
<feature type="domain" description="TPM" evidence="2">
    <location>
        <begin position="40"/>
        <end position="163"/>
    </location>
</feature>
<dbReference type="RefSeq" id="WP_132764687.1">
    <property type="nucleotide sequence ID" value="NZ_CP110416.1"/>
</dbReference>
<keyword evidence="1" id="KW-0812">Transmembrane</keyword>